<evidence type="ECO:0000313" key="1">
    <source>
        <dbReference type="EMBL" id="EMS56782.1"/>
    </source>
</evidence>
<protein>
    <submittedName>
        <fullName evidence="1">Uncharacterized protein</fullName>
    </submittedName>
</protein>
<gene>
    <name evidence="1" type="ORF">TRIUR3_34157</name>
</gene>
<name>M7Z9Q9_TRIUA</name>
<reference evidence="1" key="1">
    <citation type="journal article" date="2013" name="Nature">
        <title>Draft genome of the wheat A-genome progenitor Triticum urartu.</title>
        <authorList>
            <person name="Ling H.Q."/>
            <person name="Zhao S."/>
            <person name="Liu D."/>
            <person name="Wang J."/>
            <person name="Sun H."/>
            <person name="Zhang C."/>
            <person name="Fan H."/>
            <person name="Li D."/>
            <person name="Dong L."/>
            <person name="Tao Y."/>
            <person name="Gao C."/>
            <person name="Wu H."/>
            <person name="Li Y."/>
            <person name="Cui Y."/>
            <person name="Guo X."/>
            <person name="Zheng S."/>
            <person name="Wang B."/>
            <person name="Yu K."/>
            <person name="Liang Q."/>
            <person name="Yang W."/>
            <person name="Lou X."/>
            <person name="Chen J."/>
            <person name="Feng M."/>
            <person name="Jian J."/>
            <person name="Zhang X."/>
            <person name="Luo G."/>
            <person name="Jiang Y."/>
            <person name="Liu J."/>
            <person name="Wang Z."/>
            <person name="Sha Y."/>
            <person name="Zhang B."/>
            <person name="Wu H."/>
            <person name="Tang D."/>
            <person name="Shen Q."/>
            <person name="Xue P."/>
            <person name="Zou S."/>
            <person name="Wang X."/>
            <person name="Liu X."/>
            <person name="Wang F."/>
            <person name="Yang Y."/>
            <person name="An X."/>
            <person name="Dong Z."/>
            <person name="Zhang K."/>
            <person name="Zhang X."/>
            <person name="Luo M.C."/>
            <person name="Dvorak J."/>
            <person name="Tong Y."/>
            <person name="Wang J."/>
            <person name="Yang H."/>
            <person name="Li Z."/>
            <person name="Wang D."/>
            <person name="Zhang A."/>
            <person name="Wang J."/>
        </authorList>
    </citation>
    <scope>NUCLEOTIDE SEQUENCE</scope>
</reference>
<proteinExistence type="predicted"/>
<organism evidence="1">
    <name type="scientific">Triticum urartu</name>
    <name type="common">Red wild einkorn</name>
    <name type="synonym">Crithodium urartu</name>
    <dbReference type="NCBI Taxonomy" id="4572"/>
    <lineage>
        <taxon>Eukaryota</taxon>
        <taxon>Viridiplantae</taxon>
        <taxon>Streptophyta</taxon>
        <taxon>Embryophyta</taxon>
        <taxon>Tracheophyta</taxon>
        <taxon>Spermatophyta</taxon>
        <taxon>Magnoliopsida</taxon>
        <taxon>Liliopsida</taxon>
        <taxon>Poales</taxon>
        <taxon>Poaceae</taxon>
        <taxon>BOP clade</taxon>
        <taxon>Pooideae</taxon>
        <taxon>Triticodae</taxon>
        <taxon>Triticeae</taxon>
        <taxon>Triticinae</taxon>
        <taxon>Triticum</taxon>
    </lineage>
</organism>
<accession>M7Z9Q9</accession>
<dbReference type="EMBL" id="KD153907">
    <property type="protein sequence ID" value="EMS56782.1"/>
    <property type="molecule type" value="Genomic_DNA"/>
</dbReference>
<dbReference type="AlphaFoldDB" id="M7Z9Q9"/>
<sequence>MQDAMPEAPAARRAGKCYAPWFQPPPPWFGRLWMPAEAVLVRAGARTPPSAKNRVASLPVVKTKRACTPKIASLPWTASRTSIALCVSPEGNCRMRARRRRCAEWIDAIVSYSVAIVPDTRGQNPNEESADRIVLRTAACMSMTCAAASNNEGKSSQAD</sequence>